<dbReference type="GO" id="GO:0031505">
    <property type="term" value="P:fungal-type cell wall organization"/>
    <property type="evidence" value="ECO:0007669"/>
    <property type="project" value="TreeGrafter"/>
</dbReference>
<dbReference type="OMA" id="SEMITCD"/>
<sequence length="63" mass="7320">MYIDYVRIYQPEGSEMITCDPPGYPTTEYIKKHMNAYTNPNITSWSKAGYTFPKNTLMNDCSK</sequence>
<dbReference type="STRING" id="756982.G1XJZ7"/>
<evidence type="ECO:0000256" key="4">
    <source>
        <dbReference type="ARBA" id="ARBA00023316"/>
    </source>
</evidence>
<name>G1XJZ7_ARTOA</name>
<keyword evidence="3" id="KW-0325">Glycoprotein</keyword>
<evidence type="ECO:0008006" key="7">
    <source>
        <dbReference type="Google" id="ProtNLM"/>
    </source>
</evidence>
<dbReference type="PANTHER" id="PTHR31361:SF1">
    <property type="entry name" value="BETA-GLUCAN SYNTHESIS-ASSOCIATED PROTEIN KRE6-RELATED"/>
    <property type="match status" value="1"/>
</dbReference>
<dbReference type="GO" id="GO:0005789">
    <property type="term" value="C:endoplasmic reticulum membrane"/>
    <property type="evidence" value="ECO:0007669"/>
    <property type="project" value="TreeGrafter"/>
</dbReference>
<keyword evidence="2" id="KW-0472">Membrane</keyword>
<organism evidence="5 6">
    <name type="scientific">Arthrobotrys oligospora (strain ATCC 24927 / CBS 115.81 / DSM 1491)</name>
    <name type="common">Nematode-trapping fungus</name>
    <name type="synonym">Didymozoophaga oligospora</name>
    <dbReference type="NCBI Taxonomy" id="756982"/>
    <lineage>
        <taxon>Eukaryota</taxon>
        <taxon>Fungi</taxon>
        <taxon>Dikarya</taxon>
        <taxon>Ascomycota</taxon>
        <taxon>Pezizomycotina</taxon>
        <taxon>Orbiliomycetes</taxon>
        <taxon>Orbiliales</taxon>
        <taxon>Orbiliaceae</taxon>
        <taxon>Orbilia</taxon>
        <taxon>Orbilia oligospora</taxon>
    </lineage>
</organism>
<dbReference type="PANTHER" id="PTHR31361">
    <property type="entry name" value="BETA-GLUCAN SYNTHESIS-ASSOCIATED PROTEIN KRE6-RELATED"/>
    <property type="match status" value="1"/>
</dbReference>
<keyword evidence="6" id="KW-1185">Reference proteome</keyword>
<dbReference type="OrthoDB" id="412647at2759"/>
<comment type="subcellular location">
    <subcellularLocation>
        <location evidence="1">Membrane</location>
    </subcellularLocation>
</comment>
<dbReference type="GeneID" id="22895897"/>
<protein>
    <recommendedName>
        <fullName evidence="7">GH16 domain-containing protein</fullName>
    </recommendedName>
</protein>
<evidence type="ECO:0000313" key="6">
    <source>
        <dbReference type="Proteomes" id="UP000008784"/>
    </source>
</evidence>
<evidence type="ECO:0000256" key="3">
    <source>
        <dbReference type="ARBA" id="ARBA00023180"/>
    </source>
</evidence>
<evidence type="ECO:0000313" key="5">
    <source>
        <dbReference type="EMBL" id="EGX46454.1"/>
    </source>
</evidence>
<dbReference type="InterPro" id="IPR005629">
    <property type="entry name" value="Skn1/Kre6/Sbg1"/>
</dbReference>
<dbReference type="GO" id="GO:0006078">
    <property type="term" value="P:(1-&gt;6)-beta-D-glucan biosynthetic process"/>
    <property type="evidence" value="ECO:0007669"/>
    <property type="project" value="TreeGrafter"/>
</dbReference>
<dbReference type="InParanoid" id="G1XJZ7"/>
<dbReference type="EMBL" id="ADOT01000191">
    <property type="protein sequence ID" value="EGX46454.1"/>
    <property type="molecule type" value="Genomic_DNA"/>
</dbReference>
<dbReference type="RefSeq" id="XP_011124809.1">
    <property type="nucleotide sequence ID" value="XM_011126507.1"/>
</dbReference>
<dbReference type="GO" id="GO:0005886">
    <property type="term" value="C:plasma membrane"/>
    <property type="evidence" value="ECO:0007669"/>
    <property type="project" value="TreeGrafter"/>
</dbReference>
<dbReference type="Proteomes" id="UP000008784">
    <property type="component" value="Unassembled WGS sequence"/>
</dbReference>
<dbReference type="Pfam" id="PF03935">
    <property type="entry name" value="SKN1_KRE6_Sbg1"/>
    <property type="match status" value="1"/>
</dbReference>
<gene>
    <name evidence="5" type="ORF">AOL_s00109g26</name>
</gene>
<dbReference type="AlphaFoldDB" id="G1XJZ7"/>
<accession>G1XJZ7</accession>
<dbReference type="GO" id="GO:0015926">
    <property type="term" value="F:glucosidase activity"/>
    <property type="evidence" value="ECO:0007669"/>
    <property type="project" value="TreeGrafter"/>
</dbReference>
<proteinExistence type="predicted"/>
<reference evidence="5 6" key="1">
    <citation type="journal article" date="2011" name="PLoS Pathog.">
        <title>Genomic and proteomic analyses of the fungus Arthrobotrys oligospora provide insights into nematode-trap formation.</title>
        <authorList>
            <person name="Yang J."/>
            <person name="Wang L."/>
            <person name="Ji X."/>
            <person name="Feng Y."/>
            <person name="Li X."/>
            <person name="Zou C."/>
            <person name="Xu J."/>
            <person name="Ren Y."/>
            <person name="Mi Q."/>
            <person name="Wu J."/>
            <person name="Liu S."/>
            <person name="Liu Y."/>
            <person name="Huang X."/>
            <person name="Wang H."/>
            <person name="Niu X."/>
            <person name="Li J."/>
            <person name="Liang L."/>
            <person name="Luo Y."/>
            <person name="Ji K."/>
            <person name="Zhou W."/>
            <person name="Yu Z."/>
            <person name="Li G."/>
            <person name="Liu Y."/>
            <person name="Li L."/>
            <person name="Qiao M."/>
            <person name="Feng L."/>
            <person name="Zhang K.-Q."/>
        </authorList>
    </citation>
    <scope>NUCLEOTIDE SEQUENCE [LARGE SCALE GENOMIC DNA]</scope>
    <source>
        <strain evidence="6">ATCC 24927 / CBS 115.81 / DSM 1491</strain>
    </source>
</reference>
<evidence type="ECO:0000256" key="2">
    <source>
        <dbReference type="ARBA" id="ARBA00023136"/>
    </source>
</evidence>
<evidence type="ECO:0000256" key="1">
    <source>
        <dbReference type="ARBA" id="ARBA00004370"/>
    </source>
</evidence>
<keyword evidence="4" id="KW-0961">Cell wall biogenesis/degradation</keyword>
<comment type="caution">
    <text evidence="5">The sequence shown here is derived from an EMBL/GenBank/DDBJ whole genome shotgun (WGS) entry which is preliminary data.</text>
</comment>
<dbReference type="HOGENOM" id="CLU_2885360_0_0_1"/>